<feature type="region of interest" description="Disordered" evidence="1">
    <location>
        <begin position="1"/>
        <end position="42"/>
    </location>
</feature>
<name>A0AAE0PD57_SORBR</name>
<accession>A0AAE0PD57</accession>
<evidence type="ECO:0000313" key="2">
    <source>
        <dbReference type="EMBL" id="KAK3397758.1"/>
    </source>
</evidence>
<keyword evidence="3" id="KW-1185">Reference proteome</keyword>
<protein>
    <submittedName>
        <fullName evidence="2">Uncharacterized protein</fullName>
    </submittedName>
</protein>
<sequence>MPSSADNVPQPEQAMEMVTPQDAIISQQPTTEPQPEMTNEGTLRGGFVEECNCCCCGEELTNEKSSPRQTDAKSCQGHQPPANPSPAKQHGGAYSRPHRSSAAPNLLHDGALLDDDSSFDREADMASMGRRRSR</sequence>
<gene>
    <name evidence="2" type="ORF">B0T20DRAFT_479972</name>
</gene>
<organism evidence="2 3">
    <name type="scientific">Sordaria brevicollis</name>
    <dbReference type="NCBI Taxonomy" id="83679"/>
    <lineage>
        <taxon>Eukaryota</taxon>
        <taxon>Fungi</taxon>
        <taxon>Dikarya</taxon>
        <taxon>Ascomycota</taxon>
        <taxon>Pezizomycotina</taxon>
        <taxon>Sordariomycetes</taxon>
        <taxon>Sordariomycetidae</taxon>
        <taxon>Sordariales</taxon>
        <taxon>Sordariaceae</taxon>
        <taxon>Sordaria</taxon>
    </lineage>
</organism>
<dbReference type="EMBL" id="JAUTDP010000007">
    <property type="protein sequence ID" value="KAK3397758.1"/>
    <property type="molecule type" value="Genomic_DNA"/>
</dbReference>
<feature type="compositionally biased region" description="Polar residues" evidence="1">
    <location>
        <begin position="67"/>
        <end position="77"/>
    </location>
</feature>
<comment type="caution">
    <text evidence="2">The sequence shown here is derived from an EMBL/GenBank/DDBJ whole genome shotgun (WGS) entry which is preliminary data.</text>
</comment>
<feature type="region of interest" description="Disordered" evidence="1">
    <location>
        <begin position="60"/>
        <end position="134"/>
    </location>
</feature>
<evidence type="ECO:0000313" key="3">
    <source>
        <dbReference type="Proteomes" id="UP001281003"/>
    </source>
</evidence>
<dbReference type="AlphaFoldDB" id="A0AAE0PD57"/>
<proteinExistence type="predicted"/>
<feature type="compositionally biased region" description="Polar residues" evidence="1">
    <location>
        <begin position="24"/>
        <end position="41"/>
    </location>
</feature>
<reference evidence="2" key="1">
    <citation type="journal article" date="2023" name="Mol. Phylogenet. Evol.">
        <title>Genome-scale phylogeny and comparative genomics of the fungal order Sordariales.</title>
        <authorList>
            <person name="Hensen N."/>
            <person name="Bonometti L."/>
            <person name="Westerberg I."/>
            <person name="Brannstrom I.O."/>
            <person name="Guillou S."/>
            <person name="Cros-Aarteil S."/>
            <person name="Calhoun S."/>
            <person name="Haridas S."/>
            <person name="Kuo A."/>
            <person name="Mondo S."/>
            <person name="Pangilinan J."/>
            <person name="Riley R."/>
            <person name="LaButti K."/>
            <person name="Andreopoulos B."/>
            <person name="Lipzen A."/>
            <person name="Chen C."/>
            <person name="Yan M."/>
            <person name="Daum C."/>
            <person name="Ng V."/>
            <person name="Clum A."/>
            <person name="Steindorff A."/>
            <person name="Ohm R.A."/>
            <person name="Martin F."/>
            <person name="Silar P."/>
            <person name="Natvig D.O."/>
            <person name="Lalanne C."/>
            <person name="Gautier V."/>
            <person name="Ament-Velasquez S.L."/>
            <person name="Kruys A."/>
            <person name="Hutchinson M.I."/>
            <person name="Powell A.J."/>
            <person name="Barry K."/>
            <person name="Miller A.N."/>
            <person name="Grigoriev I.V."/>
            <person name="Debuchy R."/>
            <person name="Gladieux P."/>
            <person name="Hiltunen Thoren M."/>
            <person name="Johannesson H."/>
        </authorList>
    </citation>
    <scope>NUCLEOTIDE SEQUENCE</scope>
    <source>
        <strain evidence="2">FGSC 1904</strain>
    </source>
</reference>
<evidence type="ECO:0000256" key="1">
    <source>
        <dbReference type="SAM" id="MobiDB-lite"/>
    </source>
</evidence>
<reference evidence="2" key="2">
    <citation type="submission" date="2023-07" db="EMBL/GenBank/DDBJ databases">
        <authorList>
            <consortium name="Lawrence Berkeley National Laboratory"/>
            <person name="Haridas S."/>
            <person name="Hensen N."/>
            <person name="Bonometti L."/>
            <person name="Westerberg I."/>
            <person name="Brannstrom I.O."/>
            <person name="Guillou S."/>
            <person name="Cros-Aarteil S."/>
            <person name="Calhoun S."/>
            <person name="Kuo A."/>
            <person name="Mondo S."/>
            <person name="Pangilinan J."/>
            <person name="Riley R."/>
            <person name="LaButti K."/>
            <person name="Andreopoulos B."/>
            <person name="Lipzen A."/>
            <person name="Chen C."/>
            <person name="Yanf M."/>
            <person name="Daum C."/>
            <person name="Ng V."/>
            <person name="Clum A."/>
            <person name="Steindorff A."/>
            <person name="Ohm R."/>
            <person name="Martin F."/>
            <person name="Silar P."/>
            <person name="Natvig D."/>
            <person name="Lalanne C."/>
            <person name="Gautier V."/>
            <person name="Ament-velasquez S.L."/>
            <person name="Kruys A."/>
            <person name="Hutchinson M.I."/>
            <person name="Powell A.J."/>
            <person name="Barry K."/>
            <person name="Miller A.N."/>
            <person name="Grigoriev I.V."/>
            <person name="Debuchy R."/>
            <person name="Gladieux P."/>
            <person name="Thoren M.H."/>
            <person name="Johannesson H."/>
        </authorList>
    </citation>
    <scope>NUCLEOTIDE SEQUENCE</scope>
    <source>
        <strain evidence="2">FGSC 1904</strain>
    </source>
</reference>
<dbReference type="Proteomes" id="UP001281003">
    <property type="component" value="Unassembled WGS sequence"/>
</dbReference>